<name>A0A426DFS5_9FIRM</name>
<sequence length="243" mass="27935">MDHRLKDIAENLDRMTIGVDEPFKFNCDMCGKCCIHREDILLNAKDIYHMAKELQMEPAEMFQKYCETYIGGSSRIPIVRIKPRGPIMRCPLMKERKCSVHKAKPTVCAMFPIGRCIKMEADDKNPAVSTNEITYIFTDPGCGDGSKTHTVREWLGEFGIPLEDEFFFAWNHLIAELGSIFRAGEQVLSERTMSAAWQLTFVKIYLDYDLGKDFMQQFQANAEEVLDIMRRMPAKKDKKKGGK</sequence>
<organism evidence="1 2">
    <name type="scientific">Schaedlerella arabinosiphila</name>
    <dbReference type="NCBI Taxonomy" id="2044587"/>
    <lineage>
        <taxon>Bacteria</taxon>
        <taxon>Bacillati</taxon>
        <taxon>Bacillota</taxon>
        <taxon>Clostridia</taxon>
        <taxon>Lachnospirales</taxon>
        <taxon>Lachnospiraceae</taxon>
        <taxon>Schaedlerella</taxon>
    </lineage>
</organism>
<protein>
    <submittedName>
        <fullName evidence="1">YkgJ family cysteine cluster protein</fullName>
    </submittedName>
</protein>
<evidence type="ECO:0000313" key="1">
    <source>
        <dbReference type="EMBL" id="RRK31670.1"/>
    </source>
</evidence>
<reference evidence="1" key="1">
    <citation type="submission" date="2018-10" db="EMBL/GenBank/DDBJ databases">
        <title>Schaedlerella arabinophila gen. nov. sp. nov., isolated from the mouse intestinal tract and comparative analysis with the genome of the closely related altered Schaedler flora strain ASF502.</title>
        <authorList>
            <person name="Miyake S."/>
            <person name="Soh M."/>
            <person name="Seedorf H."/>
        </authorList>
    </citation>
    <scope>NUCLEOTIDE SEQUENCE [LARGE SCALE GENOMIC DNA]</scope>
    <source>
        <strain evidence="1">DSM 106076</strain>
    </source>
</reference>
<comment type="caution">
    <text evidence="1">The sequence shown here is derived from an EMBL/GenBank/DDBJ whole genome shotgun (WGS) entry which is preliminary data.</text>
</comment>
<gene>
    <name evidence="1" type="ORF">EBB54_10070</name>
</gene>
<dbReference type="InterPro" id="IPR005358">
    <property type="entry name" value="Puta_zinc/iron-chelating_dom"/>
</dbReference>
<evidence type="ECO:0000313" key="2">
    <source>
        <dbReference type="Proteomes" id="UP000274920"/>
    </source>
</evidence>
<dbReference type="Pfam" id="PF03692">
    <property type="entry name" value="CxxCxxCC"/>
    <property type="match status" value="1"/>
</dbReference>
<dbReference type="Proteomes" id="UP000274920">
    <property type="component" value="Unassembled WGS sequence"/>
</dbReference>
<accession>A0A426DFS5</accession>
<dbReference type="PANTHER" id="PTHR35866:SF1">
    <property type="entry name" value="YKGJ FAMILY CYSTEINE CLUSTER PROTEIN"/>
    <property type="match status" value="1"/>
</dbReference>
<dbReference type="RefSeq" id="WP_125127299.1">
    <property type="nucleotide sequence ID" value="NZ_RHJS01000002.1"/>
</dbReference>
<dbReference type="AlphaFoldDB" id="A0A426DFS5"/>
<proteinExistence type="predicted"/>
<dbReference type="PANTHER" id="PTHR35866">
    <property type="entry name" value="PUTATIVE-RELATED"/>
    <property type="match status" value="1"/>
</dbReference>
<keyword evidence="2" id="KW-1185">Reference proteome</keyword>
<dbReference type="EMBL" id="RHJS01000002">
    <property type="protein sequence ID" value="RRK31670.1"/>
    <property type="molecule type" value="Genomic_DNA"/>
</dbReference>